<evidence type="ECO:0000313" key="12">
    <source>
        <dbReference type="EMBL" id="THG36627.1"/>
    </source>
</evidence>
<comment type="function">
    <text evidence="9">Site-specific tyrosine recombinase, which acts by catalyzing the cutting and rejoining of the recombining DNA molecules. The XerC-XerD complex is essential to convert dimers of the bacterial chromosome into monomers to permit their segregation at cell division. It also contributes to the segregational stability of plasmids.</text>
</comment>
<dbReference type="CDD" id="cd00798">
    <property type="entry name" value="INT_XerDC_C"/>
    <property type="match status" value="1"/>
</dbReference>
<dbReference type="InterPro" id="IPR010998">
    <property type="entry name" value="Integrase_recombinase_N"/>
</dbReference>
<keyword evidence="6 9" id="KW-0238">DNA-binding</keyword>
<accession>A0A4V3WUP2</accession>
<evidence type="ECO:0000256" key="1">
    <source>
        <dbReference type="ARBA" id="ARBA00004496"/>
    </source>
</evidence>
<dbReference type="PANTHER" id="PTHR30349">
    <property type="entry name" value="PHAGE INTEGRASE-RELATED"/>
    <property type="match status" value="1"/>
</dbReference>
<organism evidence="12 13">
    <name type="scientific">Adlercreutzia caecimuris</name>
    <dbReference type="NCBI Taxonomy" id="671266"/>
    <lineage>
        <taxon>Bacteria</taxon>
        <taxon>Bacillati</taxon>
        <taxon>Actinomycetota</taxon>
        <taxon>Coriobacteriia</taxon>
        <taxon>Eggerthellales</taxon>
        <taxon>Eggerthellaceae</taxon>
        <taxon>Adlercreutzia</taxon>
    </lineage>
</organism>
<evidence type="ECO:0000259" key="10">
    <source>
        <dbReference type="PROSITE" id="PS51898"/>
    </source>
</evidence>
<protein>
    <recommendedName>
        <fullName evidence="9">Tyrosine recombinase XerC</fullName>
    </recommendedName>
</protein>
<comment type="caution">
    <text evidence="12">The sequence shown here is derived from an EMBL/GenBank/DDBJ whole genome shotgun (WGS) entry which is preliminary data.</text>
</comment>
<dbReference type="GO" id="GO:0009037">
    <property type="term" value="F:tyrosine-based site-specific recombinase activity"/>
    <property type="evidence" value="ECO:0007669"/>
    <property type="project" value="UniProtKB-UniRule"/>
</dbReference>
<comment type="subcellular location">
    <subcellularLocation>
        <location evidence="1 9">Cytoplasm</location>
    </subcellularLocation>
</comment>
<dbReference type="PROSITE" id="PS51900">
    <property type="entry name" value="CB"/>
    <property type="match status" value="1"/>
</dbReference>
<dbReference type="GO" id="GO:0006313">
    <property type="term" value="P:DNA transposition"/>
    <property type="evidence" value="ECO:0007669"/>
    <property type="project" value="UniProtKB-UniRule"/>
</dbReference>
<comment type="similarity">
    <text evidence="9">Belongs to the 'phage' integrase family. XerC subfamily.</text>
</comment>
<feature type="active site" evidence="9">
    <location>
        <position position="210"/>
    </location>
</feature>
<evidence type="ECO:0000256" key="5">
    <source>
        <dbReference type="ARBA" id="ARBA00022908"/>
    </source>
</evidence>
<feature type="active site" evidence="9">
    <location>
        <position position="312"/>
    </location>
</feature>
<dbReference type="Pfam" id="PF00589">
    <property type="entry name" value="Phage_integrase"/>
    <property type="match status" value="1"/>
</dbReference>
<feature type="domain" description="Tyr recombinase" evidence="10">
    <location>
        <begin position="146"/>
        <end position="334"/>
    </location>
</feature>
<evidence type="ECO:0000256" key="8">
    <source>
        <dbReference type="ARBA" id="ARBA00023306"/>
    </source>
</evidence>
<proteinExistence type="inferred from homology"/>
<dbReference type="PANTHER" id="PTHR30349:SF81">
    <property type="entry name" value="TYROSINE RECOMBINASE XERC"/>
    <property type="match status" value="1"/>
</dbReference>
<name>A0A4V3WUP2_9ACTN</name>
<dbReference type="InterPro" id="IPR011010">
    <property type="entry name" value="DNA_brk_join_enz"/>
</dbReference>
<feature type="active site" evidence="9">
    <location>
        <position position="286"/>
    </location>
</feature>
<evidence type="ECO:0000256" key="2">
    <source>
        <dbReference type="ARBA" id="ARBA00022490"/>
    </source>
</evidence>
<feature type="active site" description="O-(3'-phospho-DNA)-tyrosine intermediate" evidence="9">
    <location>
        <position position="321"/>
    </location>
</feature>
<evidence type="ECO:0000313" key="13">
    <source>
        <dbReference type="Proteomes" id="UP000308978"/>
    </source>
</evidence>
<keyword evidence="8 9" id="KW-0131">Cell cycle</keyword>
<evidence type="ECO:0000259" key="11">
    <source>
        <dbReference type="PROSITE" id="PS51900"/>
    </source>
</evidence>
<dbReference type="Proteomes" id="UP000308978">
    <property type="component" value="Unassembled WGS sequence"/>
</dbReference>
<keyword evidence="5 9" id="KW-0229">DNA integration</keyword>
<dbReference type="InterPro" id="IPR050090">
    <property type="entry name" value="Tyrosine_recombinase_XerCD"/>
</dbReference>
<keyword evidence="3 9" id="KW-0132">Cell division</keyword>
<dbReference type="GO" id="GO:0051301">
    <property type="term" value="P:cell division"/>
    <property type="evidence" value="ECO:0007669"/>
    <property type="project" value="UniProtKB-KW"/>
</dbReference>
<dbReference type="PROSITE" id="PS51898">
    <property type="entry name" value="TYR_RECOMBINASE"/>
    <property type="match status" value="1"/>
</dbReference>
<dbReference type="Gene3D" id="1.10.443.10">
    <property type="entry name" value="Intergrase catalytic core"/>
    <property type="match status" value="1"/>
</dbReference>
<reference evidence="12 13" key="1">
    <citation type="submission" date="2019-04" db="EMBL/GenBank/DDBJ databases">
        <title>Microbes associate with the intestines of laboratory mice.</title>
        <authorList>
            <person name="Navarre W."/>
            <person name="Wong E."/>
            <person name="Huang K.C."/>
            <person name="Tropini C."/>
            <person name="Ng K."/>
            <person name="Yu B."/>
        </authorList>
    </citation>
    <scope>NUCLEOTIDE SEQUENCE [LARGE SCALE GENOMIC DNA]</scope>
    <source>
        <strain evidence="12 13">NM80_B27</strain>
    </source>
</reference>
<keyword evidence="2 9" id="KW-0963">Cytoplasm</keyword>
<dbReference type="InterPro" id="IPR004107">
    <property type="entry name" value="Integrase_SAM-like_N"/>
</dbReference>
<dbReference type="InterPro" id="IPR013762">
    <property type="entry name" value="Integrase-like_cat_sf"/>
</dbReference>
<dbReference type="InterPro" id="IPR002104">
    <property type="entry name" value="Integrase_catalytic"/>
</dbReference>
<evidence type="ECO:0000256" key="3">
    <source>
        <dbReference type="ARBA" id="ARBA00022618"/>
    </source>
</evidence>
<sequence>MAARRAPCGCGRTEQAAYSGGIARRRYNGAVPREGAAVFELENALDEYLSHLRIERGASPRTADAYRRDLERYLAFLDEQGVGSCDAVTPEIIAAFEKRLAEEGLATTTVRRRISAVRGYHKLLVREGLTASNPAEAVDIPKAADVLPDVLSIEEVGRMLDAYIDERPSGLRDRAILEVLYGCGLRVSEVCGLDLDNLHLDDGFLRVFGKGSKERIVPIAGAAERALRTYLAEGRSTLARGAAVANPDARAAVFLNQRGGRLGRQSVFNLVRKAGRAINRYDLHPHTLRHSFATHMLKGGADLRVLQEILGHADMSTLQVYTHLDRTHLHEEYAHAHPRDKM</sequence>
<dbReference type="NCBIfam" id="NF001399">
    <property type="entry name" value="PRK00283.1"/>
    <property type="match status" value="1"/>
</dbReference>
<dbReference type="InterPro" id="IPR044068">
    <property type="entry name" value="CB"/>
</dbReference>
<dbReference type="HAMAP" id="MF_01808">
    <property type="entry name" value="Recomb_XerC_XerD"/>
    <property type="match status" value="1"/>
</dbReference>
<dbReference type="GO" id="GO:0003677">
    <property type="term" value="F:DNA binding"/>
    <property type="evidence" value="ECO:0007669"/>
    <property type="project" value="UniProtKB-UniRule"/>
</dbReference>
<keyword evidence="7 9" id="KW-0233">DNA recombination</keyword>
<feature type="active site" evidence="9">
    <location>
        <position position="289"/>
    </location>
</feature>
<evidence type="ECO:0000256" key="7">
    <source>
        <dbReference type="ARBA" id="ARBA00023172"/>
    </source>
</evidence>
<evidence type="ECO:0000256" key="4">
    <source>
        <dbReference type="ARBA" id="ARBA00022829"/>
    </source>
</evidence>
<dbReference type="AlphaFoldDB" id="A0A4V3WUP2"/>
<dbReference type="GO" id="GO:0005737">
    <property type="term" value="C:cytoplasm"/>
    <property type="evidence" value="ECO:0007669"/>
    <property type="project" value="UniProtKB-SubCell"/>
</dbReference>
<feature type="active site" evidence="9">
    <location>
        <position position="186"/>
    </location>
</feature>
<dbReference type="GO" id="GO:0007059">
    <property type="term" value="P:chromosome segregation"/>
    <property type="evidence" value="ECO:0007669"/>
    <property type="project" value="UniProtKB-UniRule"/>
</dbReference>
<dbReference type="SUPFAM" id="SSF56349">
    <property type="entry name" value="DNA breaking-rejoining enzymes"/>
    <property type="match status" value="1"/>
</dbReference>
<evidence type="ECO:0000256" key="9">
    <source>
        <dbReference type="HAMAP-Rule" id="MF_01808"/>
    </source>
</evidence>
<dbReference type="Pfam" id="PF02899">
    <property type="entry name" value="Phage_int_SAM_1"/>
    <property type="match status" value="1"/>
</dbReference>
<gene>
    <name evidence="9" type="primary">xerC</name>
    <name evidence="12" type="ORF">E5986_09205</name>
</gene>
<dbReference type="InterPro" id="IPR023009">
    <property type="entry name" value="Tyrosine_recombinase_XerC/XerD"/>
</dbReference>
<feature type="domain" description="Core-binding (CB)" evidence="11">
    <location>
        <begin position="39"/>
        <end position="125"/>
    </location>
</feature>
<evidence type="ECO:0000256" key="6">
    <source>
        <dbReference type="ARBA" id="ARBA00023125"/>
    </source>
</evidence>
<dbReference type="EMBL" id="SSTJ01000013">
    <property type="protein sequence ID" value="THG36627.1"/>
    <property type="molecule type" value="Genomic_DNA"/>
</dbReference>
<keyword evidence="4 9" id="KW-0159">Chromosome partition</keyword>
<comment type="subunit">
    <text evidence="9">Forms a cyclic heterotetrameric complex composed of two molecules of XerC and two molecules of XerD.</text>
</comment>
<dbReference type="Gene3D" id="1.10.150.130">
    <property type="match status" value="1"/>
</dbReference>